<organism evidence="22 23">
    <name type="scientific">Aulographum hederae CBS 113979</name>
    <dbReference type="NCBI Taxonomy" id="1176131"/>
    <lineage>
        <taxon>Eukaryota</taxon>
        <taxon>Fungi</taxon>
        <taxon>Dikarya</taxon>
        <taxon>Ascomycota</taxon>
        <taxon>Pezizomycotina</taxon>
        <taxon>Dothideomycetes</taxon>
        <taxon>Pleosporomycetidae</taxon>
        <taxon>Aulographales</taxon>
        <taxon>Aulographaceae</taxon>
    </lineage>
</organism>
<keyword evidence="7" id="KW-0436">Ligase</keyword>
<dbReference type="InterPro" id="IPR025110">
    <property type="entry name" value="AMP-bd_C"/>
</dbReference>
<evidence type="ECO:0000256" key="18">
    <source>
        <dbReference type="ARBA" id="ARBA00068795"/>
    </source>
</evidence>
<evidence type="ECO:0000256" key="12">
    <source>
        <dbReference type="ARBA" id="ARBA00022989"/>
    </source>
</evidence>
<feature type="domain" description="AMP-binding enzyme C-terminal" evidence="21">
    <location>
        <begin position="494"/>
        <end position="563"/>
    </location>
</feature>
<evidence type="ECO:0000256" key="13">
    <source>
        <dbReference type="ARBA" id="ARBA00023055"/>
    </source>
</evidence>
<dbReference type="Proteomes" id="UP000800041">
    <property type="component" value="Unassembled WGS sequence"/>
</dbReference>
<evidence type="ECO:0000256" key="16">
    <source>
        <dbReference type="ARBA" id="ARBA00051585"/>
    </source>
</evidence>
<evidence type="ECO:0000313" key="22">
    <source>
        <dbReference type="EMBL" id="KAF1991227.1"/>
    </source>
</evidence>
<dbReference type="GO" id="GO:0005811">
    <property type="term" value="C:lipid droplet"/>
    <property type="evidence" value="ECO:0007669"/>
    <property type="project" value="UniProtKB-SubCell"/>
</dbReference>
<keyword evidence="11" id="KW-0067">ATP-binding</keyword>
<reference evidence="22" key="1">
    <citation type="journal article" date="2020" name="Stud. Mycol.">
        <title>101 Dothideomycetes genomes: a test case for predicting lifestyles and emergence of pathogens.</title>
        <authorList>
            <person name="Haridas S."/>
            <person name="Albert R."/>
            <person name="Binder M."/>
            <person name="Bloem J."/>
            <person name="Labutti K."/>
            <person name="Salamov A."/>
            <person name="Andreopoulos B."/>
            <person name="Baker S."/>
            <person name="Barry K."/>
            <person name="Bills G."/>
            <person name="Bluhm B."/>
            <person name="Cannon C."/>
            <person name="Castanera R."/>
            <person name="Culley D."/>
            <person name="Daum C."/>
            <person name="Ezra D."/>
            <person name="Gonzalez J."/>
            <person name="Henrissat B."/>
            <person name="Kuo A."/>
            <person name="Liang C."/>
            <person name="Lipzen A."/>
            <person name="Lutzoni F."/>
            <person name="Magnuson J."/>
            <person name="Mondo S."/>
            <person name="Nolan M."/>
            <person name="Ohm R."/>
            <person name="Pangilinan J."/>
            <person name="Park H.-J."/>
            <person name="Ramirez L."/>
            <person name="Alfaro M."/>
            <person name="Sun H."/>
            <person name="Tritt A."/>
            <person name="Yoshinaga Y."/>
            <person name="Zwiers L.-H."/>
            <person name="Turgeon B."/>
            <person name="Goodwin S."/>
            <person name="Spatafora J."/>
            <person name="Crous P."/>
            <person name="Grigoriev I."/>
        </authorList>
    </citation>
    <scope>NUCLEOTIDE SEQUENCE</scope>
    <source>
        <strain evidence="22">CBS 113979</strain>
    </source>
</reference>
<evidence type="ECO:0000256" key="11">
    <source>
        <dbReference type="ARBA" id="ARBA00022840"/>
    </source>
</evidence>
<comment type="function">
    <text evidence="17">Acyl-CoA synthetase required for both the import of long chain fatty acids (LCFAs) (C14-C18) and the activation very long chain fatty acids (VLCFAs) (C20-C26) by esterification of the fatty acids into metabolically active CoA-thioesters for subsequent degradation or incorporation into phospholipids. The transport and fatty acyl-CoA synthetase activities are genetically separable and are thus independent activities. Esterifies VLCFAs in the peroxisome matrix. The VLCFAs are actively transported into peroxisomes by a PXA1-PXA2 heterodimeric transporter in the peroxisomal membrane.</text>
</comment>
<keyword evidence="15" id="KW-0576">Peroxisome</keyword>
<comment type="subcellular location">
    <subcellularLocation>
        <location evidence="3">Cell membrane</location>
        <topology evidence="3">Multi-pass membrane protein</topology>
    </subcellularLocation>
    <subcellularLocation>
        <location evidence="1">Lipid droplet</location>
    </subcellularLocation>
    <subcellularLocation>
        <location evidence="2">Peroxisome membrane</location>
        <topology evidence="2">Multi-pass membrane protein</topology>
    </subcellularLocation>
</comment>
<feature type="domain" description="AMP-dependent synthetase/ligase" evidence="20">
    <location>
        <begin position="59"/>
        <end position="437"/>
    </location>
</feature>
<keyword evidence="14" id="KW-0472">Membrane</keyword>
<dbReference type="GO" id="GO:0005524">
    <property type="term" value="F:ATP binding"/>
    <property type="evidence" value="ECO:0007669"/>
    <property type="project" value="UniProtKB-KW"/>
</dbReference>
<comment type="similarity">
    <text evidence="4">Belongs to the ATP-dependent AMP-binding enzyme family.</text>
</comment>
<evidence type="ECO:0000256" key="5">
    <source>
        <dbReference type="ARBA" id="ARBA00022448"/>
    </source>
</evidence>
<dbReference type="OrthoDB" id="196650at2759"/>
<keyword evidence="8" id="KW-0551">Lipid droplet</keyword>
<keyword evidence="23" id="KW-1185">Reference proteome</keyword>
<dbReference type="InterPro" id="IPR042099">
    <property type="entry name" value="ANL_N_sf"/>
</dbReference>
<dbReference type="FunFam" id="3.40.50.12780:FF:000019">
    <property type="entry name" value="Long-chain fatty acid transporter"/>
    <property type="match status" value="1"/>
</dbReference>
<protein>
    <recommendedName>
        <fullName evidence="18">Very long-chain fatty acid transport protein</fullName>
    </recommendedName>
    <alternativeName>
        <fullName evidence="19">Very-long-chain acyl-CoA synthetase</fullName>
    </alternativeName>
</protein>
<evidence type="ECO:0000256" key="17">
    <source>
        <dbReference type="ARBA" id="ARBA00060276"/>
    </source>
</evidence>
<dbReference type="PANTHER" id="PTHR43107">
    <property type="entry name" value="LONG-CHAIN FATTY ACID TRANSPORT PROTEIN"/>
    <property type="match status" value="1"/>
</dbReference>
<evidence type="ECO:0000256" key="10">
    <source>
        <dbReference type="ARBA" id="ARBA00022741"/>
    </source>
</evidence>
<dbReference type="Gene3D" id="3.30.300.30">
    <property type="match status" value="1"/>
</dbReference>
<evidence type="ECO:0000256" key="15">
    <source>
        <dbReference type="ARBA" id="ARBA00023140"/>
    </source>
</evidence>
<dbReference type="InterPro" id="IPR045851">
    <property type="entry name" value="AMP-bd_C_sf"/>
</dbReference>
<dbReference type="GO" id="GO:0005324">
    <property type="term" value="F:long-chain fatty acid transmembrane transporter activity"/>
    <property type="evidence" value="ECO:0007669"/>
    <property type="project" value="TreeGrafter"/>
</dbReference>
<dbReference type="Pfam" id="PF00501">
    <property type="entry name" value="AMP-binding"/>
    <property type="match status" value="1"/>
</dbReference>
<proteinExistence type="inferred from homology"/>
<evidence type="ECO:0000259" key="20">
    <source>
        <dbReference type="Pfam" id="PF00501"/>
    </source>
</evidence>
<keyword evidence="5" id="KW-0813">Transport</keyword>
<evidence type="ECO:0000256" key="3">
    <source>
        <dbReference type="ARBA" id="ARBA00004651"/>
    </source>
</evidence>
<dbReference type="InterPro" id="IPR020845">
    <property type="entry name" value="AMP-binding_CS"/>
</dbReference>
<keyword evidence="12" id="KW-1133">Transmembrane helix</keyword>
<evidence type="ECO:0000256" key="6">
    <source>
        <dbReference type="ARBA" id="ARBA00022475"/>
    </source>
</evidence>
<sequence>MALVTAAAVAGTVTATAYLDAKFGIRKDIEGITRVKRSERDHDKQVLANRISPWYIIDEKCKLYWNRRAIWSRSGCYTYGEMHTGIARYANWLLEQDIKPGELVAMYLNNSPEFMIMWFACLCIGAAPAFINYNLEGKGLLHCLDVCETKLIIVDDDDAFRTRIEGSRADIEHRNTRIVYHTKQLMQEIAQKSPLSPGDEYRSNVKGSDPLCLIYTSGTTGLPKGCAFTISRFRLLGCHIKPPYECVPGVDCWYNSMPLYHGTGGITTSLMLQAGLSVAIAPRFSVSNFWPDIHDSGSTWFVYVGETARYLLSAPPHPLERSHRLRGAYGNGLRPDVWMKFRERFNVPEIAEFFNSTEGMFHLINYCKGPYLSACVGHHGLIARTLLHSTFIPLRIDVDTGDIYRDPATGRGQRMPYAEGGEIVVAVPEKEAFQGYWRAQAATDKKFVADVFKEGDLFYRTGDALRRTDDGRWLFLDRLGDTFRWKSENVSTAEVAEVLGSYPGVAEANVYGVLVPNHEGRAGCAAVLLEPEVKDSFDYSKFLKYARKSLPKYAVPVFLRVVAVSSHIHNHKQNKVPLRREGVDPETVGKEVGIGDRVLFVRPGGKTYTEFRVEDWEALKVGESKL</sequence>
<evidence type="ECO:0000256" key="8">
    <source>
        <dbReference type="ARBA" id="ARBA00022677"/>
    </source>
</evidence>
<dbReference type="InterPro" id="IPR000873">
    <property type="entry name" value="AMP-dep_synth/lig_dom"/>
</dbReference>
<evidence type="ECO:0000256" key="1">
    <source>
        <dbReference type="ARBA" id="ARBA00004502"/>
    </source>
</evidence>
<gene>
    <name evidence="22" type="ORF">K402DRAFT_173501</name>
</gene>
<dbReference type="GO" id="GO:0009898">
    <property type="term" value="C:cytoplasmic side of plasma membrane"/>
    <property type="evidence" value="ECO:0007669"/>
    <property type="project" value="TreeGrafter"/>
</dbReference>
<accession>A0A6G1HDT2</accession>
<dbReference type="Pfam" id="PF13193">
    <property type="entry name" value="AMP-binding_C"/>
    <property type="match status" value="1"/>
</dbReference>
<evidence type="ECO:0000256" key="19">
    <source>
        <dbReference type="ARBA" id="ARBA00078285"/>
    </source>
</evidence>
<dbReference type="FunFam" id="3.30.300.30:FF:000002">
    <property type="entry name" value="Long-chain fatty acid transport protein 1"/>
    <property type="match status" value="1"/>
</dbReference>
<keyword evidence="9" id="KW-0812">Transmembrane</keyword>
<comment type="catalytic activity">
    <reaction evidence="16">
        <text>a very long-chain fatty acid + ATP + CoA = a very long-chain fatty acyl-CoA + AMP + diphosphate</text>
        <dbReference type="Rhea" id="RHEA:54536"/>
        <dbReference type="ChEBI" id="CHEBI:30616"/>
        <dbReference type="ChEBI" id="CHEBI:33019"/>
        <dbReference type="ChEBI" id="CHEBI:57287"/>
        <dbReference type="ChEBI" id="CHEBI:58950"/>
        <dbReference type="ChEBI" id="CHEBI:138261"/>
        <dbReference type="ChEBI" id="CHEBI:456215"/>
    </reaction>
</comment>
<evidence type="ECO:0000259" key="21">
    <source>
        <dbReference type="Pfam" id="PF13193"/>
    </source>
</evidence>
<evidence type="ECO:0000256" key="7">
    <source>
        <dbReference type="ARBA" id="ARBA00022598"/>
    </source>
</evidence>
<dbReference type="GO" id="GO:0005778">
    <property type="term" value="C:peroxisomal membrane"/>
    <property type="evidence" value="ECO:0007669"/>
    <property type="project" value="UniProtKB-SubCell"/>
</dbReference>
<evidence type="ECO:0000256" key="4">
    <source>
        <dbReference type="ARBA" id="ARBA00006432"/>
    </source>
</evidence>
<dbReference type="PROSITE" id="PS00455">
    <property type="entry name" value="AMP_BINDING"/>
    <property type="match status" value="1"/>
</dbReference>
<evidence type="ECO:0000256" key="9">
    <source>
        <dbReference type="ARBA" id="ARBA00022692"/>
    </source>
</evidence>
<keyword evidence="13" id="KW-0445">Lipid transport</keyword>
<keyword evidence="10" id="KW-0547">Nucleotide-binding</keyword>
<dbReference type="SUPFAM" id="SSF56801">
    <property type="entry name" value="Acetyl-CoA synthetase-like"/>
    <property type="match status" value="1"/>
</dbReference>
<name>A0A6G1HDT2_9PEZI</name>
<evidence type="ECO:0000256" key="14">
    <source>
        <dbReference type="ARBA" id="ARBA00023136"/>
    </source>
</evidence>
<dbReference type="EMBL" id="ML977140">
    <property type="protein sequence ID" value="KAF1991227.1"/>
    <property type="molecule type" value="Genomic_DNA"/>
</dbReference>
<dbReference type="GO" id="GO:0004467">
    <property type="term" value="F:long-chain fatty acid-CoA ligase activity"/>
    <property type="evidence" value="ECO:0007669"/>
    <property type="project" value="TreeGrafter"/>
</dbReference>
<dbReference type="AlphaFoldDB" id="A0A6G1HDT2"/>
<evidence type="ECO:0000256" key="2">
    <source>
        <dbReference type="ARBA" id="ARBA00004585"/>
    </source>
</evidence>
<dbReference type="GO" id="GO:0044539">
    <property type="term" value="P:long-chain fatty acid import into cell"/>
    <property type="evidence" value="ECO:0007669"/>
    <property type="project" value="TreeGrafter"/>
</dbReference>
<evidence type="ECO:0000313" key="23">
    <source>
        <dbReference type="Proteomes" id="UP000800041"/>
    </source>
</evidence>
<dbReference type="Gene3D" id="3.40.50.12780">
    <property type="entry name" value="N-terminal domain of ligase-like"/>
    <property type="match status" value="1"/>
</dbReference>
<dbReference type="PANTHER" id="PTHR43107:SF6">
    <property type="entry name" value="ACYL-COA SYNTHETASE FAMILY PROTEIN (CEFD1), PUTATIVE (AFU_ORTHOLOGUE AFUA_6G03630)-RELATED"/>
    <property type="match status" value="1"/>
</dbReference>
<keyword evidence="6" id="KW-1003">Cell membrane</keyword>